<organism evidence="2 3">
    <name type="scientific">Hyaloscypha variabilis (strain UAMH 11265 / GT02V1 / F)</name>
    <name type="common">Meliniomyces variabilis</name>
    <dbReference type="NCBI Taxonomy" id="1149755"/>
    <lineage>
        <taxon>Eukaryota</taxon>
        <taxon>Fungi</taxon>
        <taxon>Dikarya</taxon>
        <taxon>Ascomycota</taxon>
        <taxon>Pezizomycotina</taxon>
        <taxon>Leotiomycetes</taxon>
        <taxon>Helotiales</taxon>
        <taxon>Hyaloscyphaceae</taxon>
        <taxon>Hyaloscypha</taxon>
        <taxon>Hyaloscypha variabilis</taxon>
    </lineage>
</organism>
<reference evidence="2 3" key="1">
    <citation type="submission" date="2016-04" db="EMBL/GenBank/DDBJ databases">
        <title>A degradative enzymes factory behind the ericoid mycorrhizal symbiosis.</title>
        <authorList>
            <consortium name="DOE Joint Genome Institute"/>
            <person name="Martino E."/>
            <person name="Morin E."/>
            <person name="Grelet G."/>
            <person name="Kuo A."/>
            <person name="Kohler A."/>
            <person name="Daghino S."/>
            <person name="Barry K."/>
            <person name="Choi C."/>
            <person name="Cichocki N."/>
            <person name="Clum A."/>
            <person name="Copeland A."/>
            <person name="Hainaut M."/>
            <person name="Haridas S."/>
            <person name="Labutti K."/>
            <person name="Lindquist E."/>
            <person name="Lipzen A."/>
            <person name="Khouja H.-R."/>
            <person name="Murat C."/>
            <person name="Ohm R."/>
            <person name="Olson A."/>
            <person name="Spatafora J."/>
            <person name="Veneault-Fourrey C."/>
            <person name="Henrissat B."/>
            <person name="Grigoriev I."/>
            <person name="Martin F."/>
            <person name="Perotto S."/>
        </authorList>
    </citation>
    <scope>NUCLEOTIDE SEQUENCE [LARGE SCALE GENOMIC DNA]</scope>
    <source>
        <strain evidence="2 3">F</strain>
    </source>
</reference>
<evidence type="ECO:0000313" key="3">
    <source>
        <dbReference type="Proteomes" id="UP000235786"/>
    </source>
</evidence>
<name>A0A2J6RAP9_HYAVF</name>
<dbReference type="AlphaFoldDB" id="A0A2J6RAP9"/>
<gene>
    <name evidence="2" type="ORF">L207DRAFT_587872</name>
</gene>
<dbReference type="Proteomes" id="UP000235786">
    <property type="component" value="Unassembled WGS sequence"/>
</dbReference>
<protein>
    <submittedName>
        <fullName evidence="2">Uncharacterized protein</fullName>
    </submittedName>
</protein>
<evidence type="ECO:0000256" key="1">
    <source>
        <dbReference type="SAM" id="MobiDB-lite"/>
    </source>
</evidence>
<sequence length="208" mass="23597">MSKSNNDLVSCPTARSPTPSSPSWQSISETPLRCFHLRLLHSKCGHVSFLECHEPPCDILHVGWVPEKTPPEPPSSCLEMGHYIRIKDEHCKSCQSYLDSPLTRTASTVKSWFGMKTTSEKRVNPIALPREIVDAIVEGWKIQIEHMKAQKLQFEEEERERMQVCVASARVEEQRGSSGNAQETVVYVESEPDEEAKSPDSEWLLTFE</sequence>
<evidence type="ECO:0000313" key="2">
    <source>
        <dbReference type="EMBL" id="PMD35579.1"/>
    </source>
</evidence>
<keyword evidence="3" id="KW-1185">Reference proteome</keyword>
<feature type="region of interest" description="Disordered" evidence="1">
    <location>
        <begin position="169"/>
        <end position="208"/>
    </location>
</feature>
<dbReference type="OrthoDB" id="10326165at2759"/>
<proteinExistence type="predicted"/>
<accession>A0A2J6RAP9</accession>
<dbReference type="EMBL" id="KZ613952">
    <property type="protein sequence ID" value="PMD35579.1"/>
    <property type="molecule type" value="Genomic_DNA"/>
</dbReference>
<feature type="region of interest" description="Disordered" evidence="1">
    <location>
        <begin position="1"/>
        <end position="26"/>
    </location>
</feature>
<feature type="compositionally biased region" description="Low complexity" evidence="1">
    <location>
        <begin position="10"/>
        <end position="23"/>
    </location>
</feature>